<keyword evidence="2" id="KW-0560">Oxidoreductase</keyword>
<dbReference type="AlphaFoldDB" id="A0A2W5S3C8"/>
<comment type="similarity">
    <text evidence="1">Belongs to the short-chain dehydrogenases/reductases (SDR) family.</text>
</comment>
<comment type="caution">
    <text evidence="3">The sequence shown here is derived from an EMBL/GenBank/DDBJ whole genome shotgun (WGS) entry which is preliminary data.</text>
</comment>
<sequence length="151" mass="16285">MSKLLASKVAIVTGARRGLGRAHAVELARHGARMALSDRDGAPAGASVRAMAAENEQRGGAALAVEADVTRPEQVNSWVANVEAQWGRVDIRVNDAGILRDRSFAKMSLADFRFVLDVHLMGAVHCTQAVWNGMRERGYRRIVFTTASSGL</sequence>
<evidence type="ECO:0000313" key="3">
    <source>
        <dbReference type="EMBL" id="PZQ74193.1"/>
    </source>
</evidence>
<accession>A0A2W5S3C8</accession>
<dbReference type="Gene3D" id="3.40.50.720">
    <property type="entry name" value="NAD(P)-binding Rossmann-like Domain"/>
    <property type="match status" value="1"/>
</dbReference>
<dbReference type="SUPFAM" id="SSF51735">
    <property type="entry name" value="NAD(P)-binding Rossmann-fold domains"/>
    <property type="match status" value="1"/>
</dbReference>
<organism evidence="3 4">
    <name type="scientific">Variovorax paradoxus</name>
    <dbReference type="NCBI Taxonomy" id="34073"/>
    <lineage>
        <taxon>Bacteria</taxon>
        <taxon>Pseudomonadati</taxon>
        <taxon>Pseudomonadota</taxon>
        <taxon>Betaproteobacteria</taxon>
        <taxon>Burkholderiales</taxon>
        <taxon>Comamonadaceae</taxon>
        <taxon>Variovorax</taxon>
    </lineage>
</organism>
<evidence type="ECO:0000313" key="4">
    <source>
        <dbReference type="Proteomes" id="UP000249135"/>
    </source>
</evidence>
<dbReference type="Pfam" id="PF00106">
    <property type="entry name" value="adh_short"/>
    <property type="match status" value="1"/>
</dbReference>
<dbReference type="PANTHER" id="PTHR45024">
    <property type="entry name" value="DEHYDROGENASES, SHORT CHAIN"/>
    <property type="match status" value="1"/>
</dbReference>
<protein>
    <recommendedName>
        <fullName evidence="5">SDR family NAD(P)-dependent oxidoreductase</fullName>
    </recommendedName>
</protein>
<name>A0A2W5S3C8_VARPD</name>
<evidence type="ECO:0000256" key="1">
    <source>
        <dbReference type="ARBA" id="ARBA00006484"/>
    </source>
</evidence>
<dbReference type="PRINTS" id="PR00081">
    <property type="entry name" value="GDHRDH"/>
</dbReference>
<dbReference type="InterPro" id="IPR002347">
    <property type="entry name" value="SDR_fam"/>
</dbReference>
<gene>
    <name evidence="3" type="ORF">DI563_12935</name>
</gene>
<proteinExistence type="inferred from homology"/>
<dbReference type="InterPro" id="IPR051687">
    <property type="entry name" value="Peroxisomal_Beta-Oxidation"/>
</dbReference>
<dbReference type="EMBL" id="QFPP01000143">
    <property type="protein sequence ID" value="PZQ74193.1"/>
    <property type="molecule type" value="Genomic_DNA"/>
</dbReference>
<dbReference type="PANTHER" id="PTHR45024:SF2">
    <property type="entry name" value="SCP2 DOMAIN-CONTAINING PROTEIN"/>
    <property type="match status" value="1"/>
</dbReference>
<dbReference type="InterPro" id="IPR036291">
    <property type="entry name" value="NAD(P)-bd_dom_sf"/>
</dbReference>
<evidence type="ECO:0008006" key="5">
    <source>
        <dbReference type="Google" id="ProtNLM"/>
    </source>
</evidence>
<reference evidence="3 4" key="1">
    <citation type="submission" date="2017-08" db="EMBL/GenBank/DDBJ databases">
        <title>Infants hospitalized years apart are colonized by the same room-sourced microbial strains.</title>
        <authorList>
            <person name="Brooks B."/>
            <person name="Olm M.R."/>
            <person name="Firek B.A."/>
            <person name="Baker R."/>
            <person name="Thomas B.C."/>
            <person name="Morowitz M.J."/>
            <person name="Banfield J.F."/>
        </authorList>
    </citation>
    <scope>NUCLEOTIDE SEQUENCE [LARGE SCALE GENOMIC DNA]</scope>
    <source>
        <strain evidence="3">S2_005_003_R2_41</strain>
    </source>
</reference>
<evidence type="ECO:0000256" key="2">
    <source>
        <dbReference type="ARBA" id="ARBA00023002"/>
    </source>
</evidence>
<dbReference type="Proteomes" id="UP000249135">
    <property type="component" value="Unassembled WGS sequence"/>
</dbReference>
<dbReference type="GO" id="GO:0016491">
    <property type="term" value="F:oxidoreductase activity"/>
    <property type="evidence" value="ECO:0007669"/>
    <property type="project" value="UniProtKB-KW"/>
</dbReference>